<evidence type="ECO:0000256" key="5">
    <source>
        <dbReference type="HAMAP-Rule" id="MF_00658"/>
    </source>
</evidence>
<evidence type="ECO:0000256" key="3">
    <source>
        <dbReference type="ARBA" id="ARBA00022691"/>
    </source>
</evidence>
<dbReference type="RefSeq" id="WP_119058019.1">
    <property type="nucleotide sequence ID" value="NZ_OX579588.1"/>
</dbReference>
<sequence length="157" mass="18429">MKIKLISVGKTSQKEIISLFSYYKERLPKIFNFESLEIKELKNRSSLSEIEQKNQEAKLILEQINFSDFIILLDEKGKSFTSKDFANYINQKLISNQQSIVFIIGGPYGFGDEIIQRANEKVSLSAMTFTHQMIRLFFIEQLYRAYSILTNKKYHHE</sequence>
<feature type="binding site" evidence="5">
    <location>
        <position position="73"/>
    </location>
    <ligand>
        <name>S-adenosyl-L-methionine</name>
        <dbReference type="ChEBI" id="CHEBI:59789"/>
    </ligand>
</feature>
<proteinExistence type="inferred from homology"/>
<keyword evidence="1 5" id="KW-0489">Methyltransferase</keyword>
<dbReference type="GO" id="GO:0070038">
    <property type="term" value="F:rRNA (pseudouridine-N3-)-methyltransferase activity"/>
    <property type="evidence" value="ECO:0007669"/>
    <property type="project" value="UniProtKB-UniRule"/>
</dbReference>
<dbReference type="SUPFAM" id="SSF75217">
    <property type="entry name" value="alpha/beta knot"/>
    <property type="match status" value="1"/>
</dbReference>
<keyword evidence="5" id="KW-0698">rRNA processing</keyword>
<dbReference type="PANTHER" id="PTHR33603">
    <property type="entry name" value="METHYLTRANSFERASE"/>
    <property type="match status" value="1"/>
</dbReference>
<organism evidence="6 7">
    <name type="scientific">Candidatus Ornithobacterium hominis</name>
    <dbReference type="NCBI Taxonomy" id="2497989"/>
    <lineage>
        <taxon>Bacteria</taxon>
        <taxon>Pseudomonadati</taxon>
        <taxon>Bacteroidota</taxon>
        <taxon>Flavobacteriia</taxon>
        <taxon>Flavobacteriales</taxon>
        <taxon>Weeksellaceae</taxon>
        <taxon>Ornithobacterium</taxon>
    </lineage>
</organism>
<accession>A0A383TZA6</accession>
<dbReference type="PIRSF" id="PIRSF004505">
    <property type="entry name" value="MT_bac"/>
    <property type="match status" value="1"/>
</dbReference>
<dbReference type="Proteomes" id="UP000262142">
    <property type="component" value="Unassembled WGS sequence"/>
</dbReference>
<feature type="binding site" evidence="5">
    <location>
        <position position="105"/>
    </location>
    <ligand>
        <name>S-adenosyl-L-methionine</name>
        <dbReference type="ChEBI" id="CHEBI:59789"/>
    </ligand>
</feature>
<evidence type="ECO:0000256" key="2">
    <source>
        <dbReference type="ARBA" id="ARBA00022679"/>
    </source>
</evidence>
<gene>
    <name evidence="5 6" type="primary">rlmH</name>
    <name evidence="6" type="ORF">SAMEA104719789_01050</name>
</gene>
<comment type="catalytic activity">
    <reaction evidence="5">
        <text>pseudouridine(1915) in 23S rRNA + S-adenosyl-L-methionine = N(3)-methylpseudouridine(1915) in 23S rRNA + S-adenosyl-L-homocysteine + H(+)</text>
        <dbReference type="Rhea" id="RHEA:42752"/>
        <dbReference type="Rhea" id="RHEA-COMP:10221"/>
        <dbReference type="Rhea" id="RHEA-COMP:10222"/>
        <dbReference type="ChEBI" id="CHEBI:15378"/>
        <dbReference type="ChEBI" id="CHEBI:57856"/>
        <dbReference type="ChEBI" id="CHEBI:59789"/>
        <dbReference type="ChEBI" id="CHEBI:65314"/>
        <dbReference type="ChEBI" id="CHEBI:74486"/>
        <dbReference type="EC" id="2.1.1.177"/>
    </reaction>
</comment>
<dbReference type="InterPro" id="IPR003742">
    <property type="entry name" value="RlmH-like"/>
</dbReference>
<dbReference type="PANTHER" id="PTHR33603:SF1">
    <property type="entry name" value="RIBOSOMAL RNA LARGE SUBUNIT METHYLTRANSFERASE H"/>
    <property type="match status" value="1"/>
</dbReference>
<keyword evidence="3 5" id="KW-0949">S-adenosyl-L-methionine</keyword>
<dbReference type="InterPro" id="IPR029028">
    <property type="entry name" value="Alpha/beta_knot_MTases"/>
</dbReference>
<dbReference type="AlphaFoldDB" id="A0A383TZA6"/>
<evidence type="ECO:0000256" key="4">
    <source>
        <dbReference type="ARBA" id="ARBA00038303"/>
    </source>
</evidence>
<name>A0A383TZA6_9FLAO</name>
<keyword evidence="7" id="KW-1185">Reference proteome</keyword>
<dbReference type="EMBL" id="UNSC01000004">
    <property type="protein sequence ID" value="SZD72935.1"/>
    <property type="molecule type" value="Genomic_DNA"/>
</dbReference>
<keyword evidence="5" id="KW-0963">Cytoplasm</keyword>
<evidence type="ECO:0000313" key="7">
    <source>
        <dbReference type="Proteomes" id="UP000262142"/>
    </source>
</evidence>
<comment type="similarity">
    <text evidence="4 5">Belongs to the RNA methyltransferase RlmH family.</text>
</comment>
<comment type="subcellular location">
    <subcellularLocation>
        <location evidence="5">Cytoplasm</location>
    </subcellularLocation>
</comment>
<evidence type="ECO:0000256" key="1">
    <source>
        <dbReference type="ARBA" id="ARBA00022603"/>
    </source>
</evidence>
<evidence type="ECO:0000313" key="6">
    <source>
        <dbReference type="EMBL" id="SZD72935.1"/>
    </source>
</evidence>
<comment type="subunit">
    <text evidence="5">Homodimer.</text>
</comment>
<dbReference type="InterPro" id="IPR029026">
    <property type="entry name" value="tRNA_m1G_MTases_N"/>
</dbReference>
<dbReference type="EC" id="2.1.1.177" evidence="5"/>
<comment type="function">
    <text evidence="5">Specifically methylates the pseudouridine at position 1915 (m3Psi1915) in 23S rRNA.</text>
</comment>
<protein>
    <recommendedName>
        <fullName evidence="5">Ribosomal RNA large subunit methyltransferase H</fullName>
        <ecNumber evidence="5">2.1.1.177</ecNumber>
    </recommendedName>
    <alternativeName>
        <fullName evidence="5">23S rRNA (pseudouridine1915-N3)-methyltransferase</fullName>
    </alternativeName>
    <alternativeName>
        <fullName evidence="5">23S rRNA m3Psi1915 methyltransferase</fullName>
    </alternativeName>
    <alternativeName>
        <fullName evidence="5">rRNA (pseudouridine-N3-)-methyltransferase RlmH</fullName>
    </alternativeName>
</protein>
<dbReference type="Pfam" id="PF02590">
    <property type="entry name" value="SPOUT_MTase"/>
    <property type="match status" value="1"/>
</dbReference>
<dbReference type="GO" id="GO:0005737">
    <property type="term" value="C:cytoplasm"/>
    <property type="evidence" value="ECO:0007669"/>
    <property type="project" value="UniProtKB-SubCell"/>
</dbReference>
<dbReference type="OrthoDB" id="9806643at2"/>
<keyword evidence="2 5" id="KW-0808">Transferase</keyword>
<dbReference type="HAMAP" id="MF_00658">
    <property type="entry name" value="23SrRNA_methyltr_H"/>
    <property type="match status" value="1"/>
</dbReference>
<dbReference type="Gene3D" id="3.40.1280.10">
    <property type="match status" value="1"/>
</dbReference>
<dbReference type="CDD" id="cd18081">
    <property type="entry name" value="RlmH-like"/>
    <property type="match status" value="1"/>
</dbReference>
<feature type="binding site" evidence="5">
    <location>
        <begin position="124"/>
        <end position="129"/>
    </location>
    <ligand>
        <name>S-adenosyl-L-methionine</name>
        <dbReference type="ChEBI" id="CHEBI:59789"/>
    </ligand>
</feature>
<reference evidence="6 7" key="1">
    <citation type="submission" date="2018-09" db="EMBL/GenBank/DDBJ databases">
        <authorList>
            <consortium name="Pathogen Informatics"/>
        </authorList>
    </citation>
    <scope>NUCLEOTIDE SEQUENCE [LARGE SCALE GENOMIC DNA]</scope>
    <source>
        <strain evidence="6 7">OH-22767</strain>
    </source>
</reference>